<feature type="domain" description="Reverse transcriptase Ty1/copia-type" evidence="1">
    <location>
        <begin position="1"/>
        <end position="68"/>
    </location>
</feature>
<organism evidence="2 4">
    <name type="scientific">Cajanus cajan</name>
    <name type="common">Pigeon pea</name>
    <name type="synonym">Cajanus indicus</name>
    <dbReference type="NCBI Taxonomy" id="3821"/>
    <lineage>
        <taxon>Eukaryota</taxon>
        <taxon>Viridiplantae</taxon>
        <taxon>Streptophyta</taxon>
        <taxon>Embryophyta</taxon>
        <taxon>Tracheophyta</taxon>
        <taxon>Spermatophyta</taxon>
        <taxon>Magnoliopsida</taxon>
        <taxon>eudicotyledons</taxon>
        <taxon>Gunneridae</taxon>
        <taxon>Pentapetalae</taxon>
        <taxon>rosids</taxon>
        <taxon>fabids</taxon>
        <taxon>Fabales</taxon>
        <taxon>Fabaceae</taxon>
        <taxon>Papilionoideae</taxon>
        <taxon>50 kb inversion clade</taxon>
        <taxon>NPAAA clade</taxon>
        <taxon>indigoferoid/millettioid clade</taxon>
        <taxon>Phaseoleae</taxon>
        <taxon>Cajanus</taxon>
    </lineage>
</organism>
<accession>A0A151SCC0</accession>
<protein>
    <recommendedName>
        <fullName evidence="1">Reverse transcriptase Ty1/copia-type domain-containing protein</fullName>
    </recommendedName>
</protein>
<dbReference type="Gramene" id="C.cajan_24952.t">
    <property type="protein sequence ID" value="C.cajan_24952.t.cds1"/>
    <property type="gene ID" value="C.cajan_24952"/>
</dbReference>
<dbReference type="AlphaFoldDB" id="A0A151SCC0"/>
<evidence type="ECO:0000313" key="4">
    <source>
        <dbReference type="Proteomes" id="UP000075243"/>
    </source>
</evidence>
<gene>
    <name evidence="2" type="ORF">KK1_025584</name>
    <name evidence="3" type="ORF">KK1_025624</name>
</gene>
<evidence type="ECO:0000313" key="2">
    <source>
        <dbReference type="EMBL" id="KYP52464.1"/>
    </source>
</evidence>
<dbReference type="InterPro" id="IPR013103">
    <property type="entry name" value="RVT_2"/>
</dbReference>
<reference evidence="2 4" key="1">
    <citation type="journal article" date="2012" name="Nat. Biotechnol.">
        <title>Draft genome sequence of pigeonpea (Cajanus cajan), an orphan legume crop of resource-poor farmers.</title>
        <authorList>
            <person name="Varshney R.K."/>
            <person name="Chen W."/>
            <person name="Li Y."/>
            <person name="Bharti A.K."/>
            <person name="Saxena R.K."/>
            <person name="Schlueter J.A."/>
            <person name="Donoghue M.T."/>
            <person name="Azam S."/>
            <person name="Fan G."/>
            <person name="Whaley A.M."/>
            <person name="Farmer A.D."/>
            <person name="Sheridan J."/>
            <person name="Iwata A."/>
            <person name="Tuteja R."/>
            <person name="Penmetsa R.V."/>
            <person name="Wu W."/>
            <person name="Upadhyaya H.D."/>
            <person name="Yang S.P."/>
            <person name="Shah T."/>
            <person name="Saxena K.B."/>
            <person name="Michael T."/>
            <person name="McCombie W.R."/>
            <person name="Yang B."/>
            <person name="Zhang G."/>
            <person name="Yang H."/>
            <person name="Wang J."/>
            <person name="Spillane C."/>
            <person name="Cook D.R."/>
            <person name="May G.D."/>
            <person name="Xu X."/>
            <person name="Jackson S.A."/>
        </authorList>
    </citation>
    <scope>NUCLEOTIDE SEQUENCE [LARGE SCALE GENOMIC DNA]</scope>
    <source>
        <strain evidence="4">cv. Asha</strain>
    </source>
</reference>
<dbReference type="Gramene" id="C.cajan_24912.t">
    <property type="protein sequence ID" value="C.cajan_24912.t.cds1"/>
    <property type="gene ID" value="C.cajan_24912"/>
</dbReference>
<dbReference type="Pfam" id="PF07727">
    <property type="entry name" value="RVT_2"/>
    <property type="match status" value="1"/>
</dbReference>
<dbReference type="EMBL" id="KQ483423">
    <property type="protein sequence ID" value="KYP52464.1"/>
    <property type="molecule type" value="Genomic_DNA"/>
</dbReference>
<proteinExistence type="predicted"/>
<dbReference type="EMBL" id="KQ483423">
    <property type="protein sequence ID" value="KYP52504.1"/>
    <property type="molecule type" value="Genomic_DNA"/>
</dbReference>
<keyword evidence="4" id="KW-1185">Reference proteome</keyword>
<dbReference type="Proteomes" id="UP000075243">
    <property type="component" value="Unassembled WGS sequence"/>
</dbReference>
<sequence>MKYGFRECHADHNLFTYSHNNVFLMVLMYVDDIVIASNDTIMCANFKQYINQCFHMKDLGPFKYFLGL</sequence>
<evidence type="ECO:0000313" key="3">
    <source>
        <dbReference type="EMBL" id="KYP52504.1"/>
    </source>
</evidence>
<evidence type="ECO:0000259" key="1">
    <source>
        <dbReference type="Pfam" id="PF07727"/>
    </source>
</evidence>
<name>A0A151SCC0_CAJCA</name>